<accession>A0A8H5LVP8</accession>
<dbReference type="AlphaFoldDB" id="A0A8H5LVP8"/>
<keyword evidence="4" id="KW-1185">Reference proteome</keyword>
<organism evidence="3 4">
    <name type="scientific">Tetrapyrgos nigripes</name>
    <dbReference type="NCBI Taxonomy" id="182062"/>
    <lineage>
        <taxon>Eukaryota</taxon>
        <taxon>Fungi</taxon>
        <taxon>Dikarya</taxon>
        <taxon>Basidiomycota</taxon>
        <taxon>Agaricomycotina</taxon>
        <taxon>Agaricomycetes</taxon>
        <taxon>Agaricomycetidae</taxon>
        <taxon>Agaricales</taxon>
        <taxon>Marasmiineae</taxon>
        <taxon>Marasmiaceae</taxon>
        <taxon>Tetrapyrgos</taxon>
    </lineage>
</organism>
<dbReference type="PANTHER" id="PTHR10039">
    <property type="entry name" value="AMELOGENIN"/>
    <property type="match status" value="1"/>
</dbReference>
<dbReference type="Gene3D" id="3.40.50.300">
    <property type="entry name" value="P-loop containing nucleotide triphosphate hydrolases"/>
    <property type="match status" value="1"/>
</dbReference>
<evidence type="ECO:0000256" key="1">
    <source>
        <dbReference type="ARBA" id="ARBA00022737"/>
    </source>
</evidence>
<keyword evidence="1" id="KW-0677">Repeat</keyword>
<dbReference type="Pfam" id="PF24883">
    <property type="entry name" value="NPHP3_N"/>
    <property type="match status" value="1"/>
</dbReference>
<dbReference type="EMBL" id="JAACJM010000007">
    <property type="protein sequence ID" value="KAF5371765.1"/>
    <property type="molecule type" value="Genomic_DNA"/>
</dbReference>
<protein>
    <recommendedName>
        <fullName evidence="2">Nephrocystin 3-like N-terminal domain-containing protein</fullName>
    </recommendedName>
</protein>
<gene>
    <name evidence="3" type="ORF">D9758_003586</name>
</gene>
<reference evidence="3 4" key="1">
    <citation type="journal article" date="2020" name="ISME J.">
        <title>Uncovering the hidden diversity of litter-decomposition mechanisms in mushroom-forming fungi.</title>
        <authorList>
            <person name="Floudas D."/>
            <person name="Bentzer J."/>
            <person name="Ahren D."/>
            <person name="Johansson T."/>
            <person name="Persson P."/>
            <person name="Tunlid A."/>
        </authorList>
    </citation>
    <scope>NUCLEOTIDE SEQUENCE [LARGE SCALE GENOMIC DNA]</scope>
    <source>
        <strain evidence="3 4">CBS 291.85</strain>
    </source>
</reference>
<dbReference type="InterPro" id="IPR027417">
    <property type="entry name" value="P-loop_NTPase"/>
</dbReference>
<dbReference type="SUPFAM" id="SSF52540">
    <property type="entry name" value="P-loop containing nucleoside triphosphate hydrolases"/>
    <property type="match status" value="1"/>
</dbReference>
<dbReference type="PANTHER" id="PTHR10039:SF14">
    <property type="entry name" value="NACHT DOMAIN-CONTAINING PROTEIN"/>
    <property type="match status" value="1"/>
</dbReference>
<evidence type="ECO:0000313" key="3">
    <source>
        <dbReference type="EMBL" id="KAF5371765.1"/>
    </source>
</evidence>
<evidence type="ECO:0000313" key="4">
    <source>
        <dbReference type="Proteomes" id="UP000559256"/>
    </source>
</evidence>
<dbReference type="OrthoDB" id="5106486at2759"/>
<dbReference type="Proteomes" id="UP000559256">
    <property type="component" value="Unassembled WGS sequence"/>
</dbReference>
<sequence>MTENTEQVTNNNTEQRGFIGDPLTAFVLATQPGPGVNIFQGAYGFTVQDSTINAMCRDQVTNVQNINNYYQGTPDSDIVLLRERLNPILNPARKIDYCLVGTAGTGKSAIAVSLAQKYREMQPKITLAVTYHCVRGQDTSNVLKIVPTLCYFLALSSPAYKAALAEKFQGDPSLSADLPLFMQFQQFFWPFQSLLHEGPAQIKPIIIIDGLDEMGNPAEWHAFLNQFEILFNKFPWFKLVITSRPQVELEISENWKKSNQLQRIDLNTQNDIHSDIQAFFDHHFARISFTQIAADDIEKLVVKADGLFVWATTALKFLEQGVDKDYNFKLLLDQDSSELSQYASLFALYKTVLEEHFSDTNALMHFKAIMLTLMTVLEPITPQMLVTLMSNRLESAVPPGVTSQIVDWLKAVVYEKDGRLYYHLSFQEFLSFEESKYQVQPHNEHLNLANGCLRILDGELKFNICDLESLFLNNYQVTNPSIQNRVDTYLSQALQYSCLH</sequence>
<dbReference type="InterPro" id="IPR056884">
    <property type="entry name" value="NPHP3-like_N"/>
</dbReference>
<name>A0A8H5LVP8_9AGAR</name>
<proteinExistence type="predicted"/>
<evidence type="ECO:0000259" key="2">
    <source>
        <dbReference type="Pfam" id="PF24883"/>
    </source>
</evidence>
<comment type="caution">
    <text evidence="3">The sequence shown here is derived from an EMBL/GenBank/DDBJ whole genome shotgun (WGS) entry which is preliminary data.</text>
</comment>
<feature type="domain" description="Nephrocystin 3-like N-terminal" evidence="2">
    <location>
        <begin position="98"/>
        <end position="244"/>
    </location>
</feature>